<comment type="caution">
    <text evidence="12">The sequence shown here is derived from an EMBL/GenBank/DDBJ whole genome shotgun (WGS) entry which is preliminary data.</text>
</comment>
<dbReference type="PANTHER" id="PTHR43394">
    <property type="entry name" value="ATP-DEPENDENT PERMEASE MDL1, MITOCHONDRIAL"/>
    <property type="match status" value="1"/>
</dbReference>
<evidence type="ECO:0000259" key="10">
    <source>
        <dbReference type="PROSITE" id="PS50893"/>
    </source>
</evidence>
<dbReference type="Gene3D" id="1.20.1560.10">
    <property type="entry name" value="ABC transporter type 1, transmembrane domain"/>
    <property type="match status" value="1"/>
</dbReference>
<feature type="transmembrane region" description="Helical" evidence="9">
    <location>
        <begin position="188"/>
        <end position="206"/>
    </location>
</feature>
<dbReference type="InterPro" id="IPR003593">
    <property type="entry name" value="AAA+_ATPase"/>
</dbReference>
<dbReference type="PROSITE" id="PS50893">
    <property type="entry name" value="ABC_TRANSPORTER_2"/>
    <property type="match status" value="1"/>
</dbReference>
<dbReference type="EMBL" id="MKZS01000001">
    <property type="protein sequence ID" value="OLT60884.1"/>
    <property type="molecule type" value="Genomic_DNA"/>
</dbReference>
<keyword evidence="6 9" id="KW-1133">Transmembrane helix</keyword>
<evidence type="ECO:0000313" key="13">
    <source>
        <dbReference type="Proteomes" id="UP000186657"/>
    </source>
</evidence>
<comment type="subcellular location">
    <subcellularLocation>
        <location evidence="1">Cell membrane</location>
        <topology evidence="1">Multi-pass membrane protein</topology>
    </subcellularLocation>
</comment>
<feature type="transmembrane region" description="Helical" evidence="9">
    <location>
        <begin position="86"/>
        <end position="111"/>
    </location>
</feature>
<keyword evidence="2" id="KW-0813">Transport</keyword>
<evidence type="ECO:0000256" key="9">
    <source>
        <dbReference type="SAM" id="Phobius"/>
    </source>
</evidence>
<dbReference type="GO" id="GO:0005524">
    <property type="term" value="F:ATP binding"/>
    <property type="evidence" value="ECO:0007669"/>
    <property type="project" value="UniProtKB-KW"/>
</dbReference>
<reference evidence="12 13" key="1">
    <citation type="submission" date="2016-10" db="EMBL/GenBank/DDBJ databases">
        <title>Comparative genomics uncovers the prolific and rare metabolic potential of the cyanobacterial genus Moorea.</title>
        <authorList>
            <person name="Leao T."/>
            <person name="Castelao G."/>
            <person name="Korobeynikov A."/>
            <person name="Monroe E.A."/>
            <person name="Podell S."/>
            <person name="Glukhov E."/>
            <person name="Allen E."/>
            <person name="Gerwick W.H."/>
            <person name="Gerwick L."/>
        </authorList>
    </citation>
    <scope>NUCLEOTIDE SEQUENCE [LARGE SCALE GENOMIC DNA]</scope>
    <source>
        <strain evidence="12 13">PNG5-198</strain>
    </source>
</reference>
<keyword evidence="4" id="KW-0547">Nucleotide-binding</keyword>
<feature type="transmembrane region" description="Helical" evidence="9">
    <location>
        <begin position="278"/>
        <end position="296"/>
    </location>
</feature>
<dbReference type="InterPro" id="IPR036640">
    <property type="entry name" value="ABC1_TM_sf"/>
</dbReference>
<dbReference type="AlphaFoldDB" id="A0A1U7N4P3"/>
<dbReference type="GO" id="GO:0005886">
    <property type="term" value="C:plasma membrane"/>
    <property type="evidence" value="ECO:0007669"/>
    <property type="project" value="UniProtKB-SubCell"/>
</dbReference>
<dbReference type="GO" id="GO:0015421">
    <property type="term" value="F:ABC-type oligopeptide transporter activity"/>
    <property type="evidence" value="ECO:0007669"/>
    <property type="project" value="TreeGrafter"/>
</dbReference>
<dbReference type="Gene3D" id="3.40.50.300">
    <property type="entry name" value="P-loop containing nucleotide triphosphate hydrolases"/>
    <property type="match status" value="1"/>
</dbReference>
<evidence type="ECO:0000256" key="7">
    <source>
        <dbReference type="ARBA" id="ARBA00023136"/>
    </source>
</evidence>
<feature type="region of interest" description="Disordered" evidence="8">
    <location>
        <begin position="366"/>
        <end position="388"/>
    </location>
</feature>
<evidence type="ECO:0000313" key="12">
    <source>
        <dbReference type="EMBL" id="OLT60884.1"/>
    </source>
</evidence>
<evidence type="ECO:0000259" key="11">
    <source>
        <dbReference type="PROSITE" id="PS50929"/>
    </source>
</evidence>
<keyword evidence="13" id="KW-1185">Reference proteome</keyword>
<keyword evidence="3 9" id="KW-0812">Transmembrane</keyword>
<dbReference type="GO" id="GO:0016874">
    <property type="term" value="F:ligase activity"/>
    <property type="evidence" value="ECO:0007669"/>
    <property type="project" value="UniProtKB-KW"/>
</dbReference>
<protein>
    <submittedName>
        <fullName evidence="12">Long-chain fatty acid--CoA ligase</fullName>
    </submittedName>
</protein>
<organism evidence="12 13">
    <name type="scientific">Moorena bouillonii PNG</name>
    <dbReference type="NCBI Taxonomy" id="568701"/>
    <lineage>
        <taxon>Bacteria</taxon>
        <taxon>Bacillati</taxon>
        <taxon>Cyanobacteriota</taxon>
        <taxon>Cyanophyceae</taxon>
        <taxon>Coleofasciculales</taxon>
        <taxon>Coleofasciculaceae</taxon>
        <taxon>Moorena</taxon>
    </lineage>
</organism>
<feature type="domain" description="ABC transporter" evidence="10">
    <location>
        <begin position="422"/>
        <end position="655"/>
    </location>
</feature>
<name>A0A1U7N4P3_9CYAN</name>
<evidence type="ECO:0000256" key="5">
    <source>
        <dbReference type="ARBA" id="ARBA00022840"/>
    </source>
</evidence>
<evidence type="ECO:0000256" key="2">
    <source>
        <dbReference type="ARBA" id="ARBA00022448"/>
    </source>
</evidence>
<dbReference type="SMART" id="SM00382">
    <property type="entry name" value="AAA"/>
    <property type="match status" value="1"/>
</dbReference>
<dbReference type="InterPro" id="IPR017871">
    <property type="entry name" value="ABC_transporter-like_CS"/>
</dbReference>
<dbReference type="CDD" id="cd18544">
    <property type="entry name" value="ABC_6TM_TmrA_like"/>
    <property type="match status" value="1"/>
</dbReference>
<proteinExistence type="predicted"/>
<keyword evidence="5" id="KW-0067">ATP-binding</keyword>
<dbReference type="FunFam" id="3.40.50.300:FF:000287">
    <property type="entry name" value="Multidrug ABC transporter ATP-binding protein"/>
    <property type="match status" value="1"/>
</dbReference>
<feature type="transmembrane region" description="Helical" evidence="9">
    <location>
        <begin position="159"/>
        <end position="182"/>
    </location>
</feature>
<evidence type="ECO:0000256" key="4">
    <source>
        <dbReference type="ARBA" id="ARBA00022741"/>
    </source>
</evidence>
<evidence type="ECO:0000256" key="6">
    <source>
        <dbReference type="ARBA" id="ARBA00022989"/>
    </source>
</evidence>
<keyword evidence="7 9" id="KW-0472">Membrane</keyword>
<dbReference type="PROSITE" id="PS50929">
    <property type="entry name" value="ABC_TM1F"/>
    <property type="match status" value="1"/>
</dbReference>
<evidence type="ECO:0000256" key="8">
    <source>
        <dbReference type="SAM" id="MobiDB-lite"/>
    </source>
</evidence>
<dbReference type="InterPro" id="IPR039421">
    <property type="entry name" value="Type_1_exporter"/>
</dbReference>
<dbReference type="InterPro" id="IPR003439">
    <property type="entry name" value="ABC_transporter-like_ATP-bd"/>
</dbReference>
<dbReference type="Proteomes" id="UP000186657">
    <property type="component" value="Unassembled WGS sequence"/>
</dbReference>
<dbReference type="SUPFAM" id="SSF90123">
    <property type="entry name" value="ABC transporter transmembrane region"/>
    <property type="match status" value="1"/>
</dbReference>
<accession>A0A1U7N4P3</accession>
<dbReference type="InterPro" id="IPR027417">
    <property type="entry name" value="P-loop_NTPase"/>
</dbReference>
<dbReference type="CDD" id="cd03254">
    <property type="entry name" value="ABCC_Glucan_exporter_like"/>
    <property type="match status" value="1"/>
</dbReference>
<gene>
    <name evidence="12" type="ORF">BJP37_19575</name>
</gene>
<dbReference type="SUPFAM" id="SSF52540">
    <property type="entry name" value="P-loop containing nucleoside triphosphate hydrolases"/>
    <property type="match status" value="1"/>
</dbReference>
<feature type="domain" description="ABC transmembrane type-1" evidence="11">
    <location>
        <begin position="39"/>
        <end position="331"/>
    </location>
</feature>
<evidence type="ECO:0000256" key="1">
    <source>
        <dbReference type="ARBA" id="ARBA00004651"/>
    </source>
</evidence>
<dbReference type="Pfam" id="PF00664">
    <property type="entry name" value="ABC_membrane"/>
    <property type="match status" value="1"/>
</dbReference>
<feature type="transmembrane region" description="Helical" evidence="9">
    <location>
        <begin position="38"/>
        <end position="66"/>
    </location>
</feature>
<dbReference type="RefSeq" id="WP_075901526.1">
    <property type="nucleotide sequence ID" value="NZ_MKZS01000001.1"/>
</dbReference>
<dbReference type="Pfam" id="PF00005">
    <property type="entry name" value="ABC_tran"/>
    <property type="match status" value="1"/>
</dbReference>
<keyword evidence="12" id="KW-0436">Ligase</keyword>
<dbReference type="InterPro" id="IPR011527">
    <property type="entry name" value="ABC1_TM_dom"/>
</dbReference>
<dbReference type="GO" id="GO:0016887">
    <property type="term" value="F:ATP hydrolysis activity"/>
    <property type="evidence" value="ECO:0007669"/>
    <property type="project" value="InterPro"/>
</dbReference>
<sequence length="660" mass="73640">MTSRSPGKQAAPTMRTQENDWRLFLRLVPYARRSKGPLLIAITLLIPLSVASAIQPLIVGQVISLIRQEERTWSFLLERSLSQSLNILITILLLTILIRLVFVGLQGFVVVKIGQKITAAIREDLFEHVTSLAVRFFDRTPVGKLITRLTSDVEALGDVFSTGAIGIVGDLLSMIVIAATMFLVQWQLASILVVMLLPVTAIIIYFQKQYRKANYKSREELSSLNAMLQENISGINIVQLFRREQYNAEMFRTVNQKYVTEVDKTIFHDSAISATLEWISLVAIAAVLWSGGHFLLQDHLSFGDLSAFILYAQRLFDPLRRFSEKFTMLQAGFTAIERISDIMNETIEIRDPEGLQVRQLQVAGSPELEGGQQDRKQSGDLPIKPPSSLNGDLAHHSSNLSFGNGYTEQLSNLKASTLNGEICFEHVWFAYKQDEYVLKDLHFTIHPGEKVALVGPTGAGKSSIIRLLCRLYEPSQGRILVDGIDIRDLPQAELRRQIGVILQEGFLFAGDVKSNISLGETYSIEAIKTSAEVTNVASFIEKLPQSYDTQLRERGTNLSAGQKQLLAFARAAIRNPQILVLDEATASLDVATEALIQEALERLLEQRTAIIIAHRLSTIRNVDRILVLKRGQLIESGSHEELLGQNGLYASLYKLQMLGD</sequence>
<evidence type="ECO:0000256" key="3">
    <source>
        <dbReference type="ARBA" id="ARBA00022692"/>
    </source>
</evidence>
<dbReference type="PROSITE" id="PS00211">
    <property type="entry name" value="ABC_TRANSPORTER_1"/>
    <property type="match status" value="1"/>
</dbReference>
<dbReference type="PANTHER" id="PTHR43394:SF1">
    <property type="entry name" value="ATP-BINDING CASSETTE SUB-FAMILY B MEMBER 10, MITOCHONDRIAL"/>
    <property type="match status" value="1"/>
</dbReference>